<evidence type="ECO:0000256" key="5">
    <source>
        <dbReference type="SAM" id="MobiDB-lite"/>
    </source>
</evidence>
<evidence type="ECO:0000313" key="8">
    <source>
        <dbReference type="Proteomes" id="UP000215902"/>
    </source>
</evidence>
<protein>
    <submittedName>
        <fullName evidence="7">Uncharacterized protein</fullName>
    </submittedName>
</protein>
<feature type="transmembrane region" description="Helical" evidence="6">
    <location>
        <begin position="150"/>
        <end position="171"/>
    </location>
</feature>
<name>A0A267ET60_9PLAT</name>
<dbReference type="AlphaFoldDB" id="A0A267ET60"/>
<keyword evidence="8" id="KW-1185">Reference proteome</keyword>
<accession>A0A267ET60</accession>
<dbReference type="PANTHER" id="PTHR21284">
    <property type="entry name" value="EG:80H7.2 PROTEIN"/>
    <property type="match status" value="1"/>
</dbReference>
<dbReference type="STRING" id="282301.A0A267ET60"/>
<evidence type="ECO:0000256" key="4">
    <source>
        <dbReference type="ARBA" id="ARBA00023136"/>
    </source>
</evidence>
<proteinExistence type="predicted"/>
<dbReference type="EMBL" id="NIVC01001788">
    <property type="protein sequence ID" value="PAA64057.1"/>
    <property type="molecule type" value="Genomic_DNA"/>
</dbReference>
<feature type="transmembrane region" description="Helical" evidence="6">
    <location>
        <begin position="191"/>
        <end position="213"/>
    </location>
</feature>
<keyword evidence="2 6" id="KW-0812">Transmembrane</keyword>
<reference evidence="7 8" key="1">
    <citation type="submission" date="2017-06" db="EMBL/GenBank/DDBJ databases">
        <title>A platform for efficient transgenesis in Macrostomum lignano, a flatworm model organism for stem cell research.</title>
        <authorList>
            <person name="Berezikov E."/>
        </authorList>
    </citation>
    <scope>NUCLEOTIDE SEQUENCE [LARGE SCALE GENOMIC DNA]</scope>
    <source>
        <strain evidence="7">DV1</strain>
        <tissue evidence="7">Whole organism</tissue>
    </source>
</reference>
<dbReference type="Proteomes" id="UP000215902">
    <property type="component" value="Unassembled WGS sequence"/>
</dbReference>
<dbReference type="Pfam" id="PF13903">
    <property type="entry name" value="Claudin_2"/>
    <property type="match status" value="1"/>
</dbReference>
<feature type="non-terminal residue" evidence="7">
    <location>
        <position position="1"/>
    </location>
</feature>
<evidence type="ECO:0000256" key="1">
    <source>
        <dbReference type="ARBA" id="ARBA00004141"/>
    </source>
</evidence>
<evidence type="ECO:0000313" key="7">
    <source>
        <dbReference type="EMBL" id="PAA64057.1"/>
    </source>
</evidence>
<organism evidence="7 8">
    <name type="scientific">Macrostomum lignano</name>
    <dbReference type="NCBI Taxonomy" id="282301"/>
    <lineage>
        <taxon>Eukaryota</taxon>
        <taxon>Metazoa</taxon>
        <taxon>Spiralia</taxon>
        <taxon>Lophotrochozoa</taxon>
        <taxon>Platyhelminthes</taxon>
        <taxon>Rhabditophora</taxon>
        <taxon>Macrostomorpha</taxon>
        <taxon>Macrostomida</taxon>
        <taxon>Macrostomidae</taxon>
        <taxon>Macrostomum</taxon>
    </lineage>
</organism>
<keyword evidence="4 6" id="KW-0472">Membrane</keyword>
<dbReference type="PANTHER" id="PTHR21284:SF12">
    <property type="entry name" value="EG:80H7.2 PROTEIN"/>
    <property type="match status" value="1"/>
</dbReference>
<comment type="subcellular location">
    <subcellularLocation>
        <location evidence="1">Membrane</location>
        <topology evidence="1">Multi-pass membrane protein</topology>
    </subcellularLocation>
</comment>
<keyword evidence="3 6" id="KW-1133">Transmembrane helix</keyword>
<evidence type="ECO:0000256" key="3">
    <source>
        <dbReference type="ARBA" id="ARBA00022989"/>
    </source>
</evidence>
<evidence type="ECO:0000256" key="2">
    <source>
        <dbReference type="ARBA" id="ARBA00022692"/>
    </source>
</evidence>
<dbReference type="Gene3D" id="1.20.140.150">
    <property type="match status" value="1"/>
</dbReference>
<gene>
    <name evidence="7" type="ORF">BOX15_Mlig032718g1</name>
</gene>
<sequence length="273" mass="30950">LQLMHSYQGYDQQPVQYGQLPRDLPFRCSLVSSVVGSILYLVAFVTPYWIESDPAMKSTFTRLGLWVSCFNNYIHPEDYVSKAYSGCWYIYYPEYYYIRSWLNPPWFYAVQMMGIVALICMLLATLIISRLACRRFINKQVLREPADWKLLRVCAICQSLATFCVLLQLILVGVKSLDREWMPKPDHNRLGFSYGLACVANFASLFTVAFIVIRYLDQDELDYLLADQEDKGLSGLPGPSTVAKGPGSYYDPTSGDYKASTARSGGPFGDSTV</sequence>
<dbReference type="GO" id="GO:0016020">
    <property type="term" value="C:membrane"/>
    <property type="evidence" value="ECO:0007669"/>
    <property type="project" value="UniProtKB-SubCell"/>
</dbReference>
<feature type="region of interest" description="Disordered" evidence="5">
    <location>
        <begin position="254"/>
        <end position="273"/>
    </location>
</feature>
<comment type="caution">
    <text evidence="7">The sequence shown here is derived from an EMBL/GenBank/DDBJ whole genome shotgun (WGS) entry which is preliminary data.</text>
</comment>
<feature type="transmembrane region" description="Helical" evidence="6">
    <location>
        <begin position="30"/>
        <end position="50"/>
    </location>
</feature>
<evidence type="ECO:0000256" key="6">
    <source>
        <dbReference type="SAM" id="Phobius"/>
    </source>
</evidence>
<feature type="transmembrane region" description="Helical" evidence="6">
    <location>
        <begin position="106"/>
        <end position="129"/>
    </location>
</feature>
<dbReference type="InterPro" id="IPR004031">
    <property type="entry name" value="PMP22/EMP/MP20/Claudin"/>
</dbReference>
<dbReference type="OrthoDB" id="10062378at2759"/>